<proteinExistence type="predicted"/>
<dbReference type="AlphaFoldDB" id="A0A0D2PS55"/>
<feature type="region of interest" description="Disordered" evidence="6">
    <location>
        <begin position="1"/>
        <end position="47"/>
    </location>
</feature>
<feature type="compositionally biased region" description="Polar residues" evidence="6">
    <location>
        <begin position="27"/>
        <end position="47"/>
    </location>
</feature>
<evidence type="ECO:0000256" key="2">
    <source>
        <dbReference type="ARBA" id="ARBA00022692"/>
    </source>
</evidence>
<keyword evidence="8" id="KW-1185">Reference proteome</keyword>
<gene>
    <name evidence="7" type="ORF">HYPSUDRAFT_40693</name>
</gene>
<dbReference type="OrthoDB" id="413313at2759"/>
<protein>
    <recommendedName>
        <fullName evidence="9">NCA2-domain-containing protein</fullName>
    </recommendedName>
</protein>
<comment type="subcellular location">
    <subcellularLocation>
        <location evidence="1">Mitochondrion membrane</location>
        <topology evidence="1">Multi-pass membrane protein</topology>
    </subcellularLocation>
</comment>
<evidence type="ECO:0000256" key="3">
    <source>
        <dbReference type="ARBA" id="ARBA00022989"/>
    </source>
</evidence>
<evidence type="ECO:0000256" key="4">
    <source>
        <dbReference type="ARBA" id="ARBA00023128"/>
    </source>
</evidence>
<sequence>MPSEFTNHFTRNLVLSKTRPASPIQPPSTVDKATTAQQQYEPDSDISRLTSQKKAELHALLGSINQGSISVTDVQTYADRLKNTLPTDDTYTVEAVGDEEMAALVEAIIGKLAVVLYSNALDVYLTQAADVEAEAEWWADIERSKRNVALYLLQTFPLRVANVIRTIATALHRSHLPLSVSSFSPSSLRSLFPSPAQLTLRPGALTTAFFPYLKHQKSLTLAVLLAPPRPSPTPSSRIQKLRESAYSAYVFVTLPLELTRQECRYNRKALERIRDERADCLGQLASYRPRLSQVINNGIKNAPLQQYTHFLDSILQVLSPAWDSPDASGSFTIIGELTQYLPAVSAAHTQVLRAQNLLRPSALTRVWPSLLVLPPLSLYIYTNRTAWTSAIVDMARDAKETARGFLQGWLIEPLIGVLNTVRAGGKGDMLVREGGVVADLESLERMALALARDSLKYTPTQLDTLATQVRMGDLTPVMQIYEEDIRTPFRSALTGTLLRNLFIQIQKAKVDIDQALSGIDRLLKSQELTFAFVGVAPALAIVYAMLGSADRLWGVIGGKGYLGGRQRRQAVWEGMRRVEKLLILIPATYTSGRHLSTGLLILSLTRLRAYALECLPARLRTPFLEDLSELENPELDREAKLRIVDRMWRCWGTSGEGIIRL</sequence>
<keyword evidence="4" id="KW-0496">Mitochondrion</keyword>
<reference evidence="8" key="1">
    <citation type="submission" date="2014-04" db="EMBL/GenBank/DDBJ databases">
        <title>Evolutionary Origins and Diversification of the Mycorrhizal Mutualists.</title>
        <authorList>
            <consortium name="DOE Joint Genome Institute"/>
            <consortium name="Mycorrhizal Genomics Consortium"/>
            <person name="Kohler A."/>
            <person name="Kuo A."/>
            <person name="Nagy L.G."/>
            <person name="Floudas D."/>
            <person name="Copeland A."/>
            <person name="Barry K.W."/>
            <person name="Cichocki N."/>
            <person name="Veneault-Fourrey C."/>
            <person name="LaButti K."/>
            <person name="Lindquist E.A."/>
            <person name="Lipzen A."/>
            <person name="Lundell T."/>
            <person name="Morin E."/>
            <person name="Murat C."/>
            <person name="Riley R."/>
            <person name="Ohm R."/>
            <person name="Sun H."/>
            <person name="Tunlid A."/>
            <person name="Henrissat B."/>
            <person name="Grigoriev I.V."/>
            <person name="Hibbett D.S."/>
            <person name="Martin F."/>
        </authorList>
    </citation>
    <scope>NUCLEOTIDE SEQUENCE [LARGE SCALE GENOMIC DNA]</scope>
    <source>
        <strain evidence="8">FD-334 SS-4</strain>
    </source>
</reference>
<dbReference type="OMA" id="YENEIEW"/>
<feature type="compositionally biased region" description="Polar residues" evidence="6">
    <location>
        <begin position="1"/>
        <end position="15"/>
    </location>
</feature>
<dbReference type="GO" id="GO:0005741">
    <property type="term" value="C:mitochondrial outer membrane"/>
    <property type="evidence" value="ECO:0007669"/>
    <property type="project" value="TreeGrafter"/>
</dbReference>
<evidence type="ECO:0000313" key="8">
    <source>
        <dbReference type="Proteomes" id="UP000054270"/>
    </source>
</evidence>
<evidence type="ECO:0000256" key="5">
    <source>
        <dbReference type="ARBA" id="ARBA00023136"/>
    </source>
</evidence>
<dbReference type="STRING" id="945553.A0A0D2PS55"/>
<dbReference type="PANTHER" id="PTHR28234:SF1">
    <property type="entry name" value="NUCLEAR CONTROL OF ATPASE PROTEIN 2"/>
    <property type="match status" value="1"/>
</dbReference>
<evidence type="ECO:0000256" key="6">
    <source>
        <dbReference type="SAM" id="MobiDB-lite"/>
    </source>
</evidence>
<dbReference type="EMBL" id="KN817548">
    <property type="protein sequence ID" value="KJA22630.1"/>
    <property type="molecule type" value="Genomic_DNA"/>
</dbReference>
<dbReference type="Proteomes" id="UP000054270">
    <property type="component" value="Unassembled WGS sequence"/>
</dbReference>
<evidence type="ECO:0000256" key="1">
    <source>
        <dbReference type="ARBA" id="ARBA00004225"/>
    </source>
</evidence>
<evidence type="ECO:0008006" key="9">
    <source>
        <dbReference type="Google" id="ProtNLM"/>
    </source>
</evidence>
<dbReference type="InterPro" id="IPR013946">
    <property type="entry name" value="NCA2-like"/>
</dbReference>
<dbReference type="Pfam" id="PF08637">
    <property type="entry name" value="NCA2"/>
    <property type="match status" value="1"/>
</dbReference>
<keyword evidence="5" id="KW-0472">Membrane</keyword>
<keyword evidence="3" id="KW-1133">Transmembrane helix</keyword>
<accession>A0A0D2PS55</accession>
<dbReference type="PANTHER" id="PTHR28234">
    <property type="entry name" value="NUCLEAR CONTROL OF ATPASE PROTEIN 2"/>
    <property type="match status" value="1"/>
</dbReference>
<organism evidence="7 8">
    <name type="scientific">Hypholoma sublateritium (strain FD-334 SS-4)</name>
    <dbReference type="NCBI Taxonomy" id="945553"/>
    <lineage>
        <taxon>Eukaryota</taxon>
        <taxon>Fungi</taxon>
        <taxon>Dikarya</taxon>
        <taxon>Basidiomycota</taxon>
        <taxon>Agaricomycotina</taxon>
        <taxon>Agaricomycetes</taxon>
        <taxon>Agaricomycetidae</taxon>
        <taxon>Agaricales</taxon>
        <taxon>Agaricineae</taxon>
        <taxon>Strophariaceae</taxon>
        <taxon>Hypholoma</taxon>
    </lineage>
</organism>
<name>A0A0D2PS55_HYPSF</name>
<keyword evidence="2" id="KW-0812">Transmembrane</keyword>
<evidence type="ECO:0000313" key="7">
    <source>
        <dbReference type="EMBL" id="KJA22630.1"/>
    </source>
</evidence>